<sequence length="258" mass="29632">MFDEVIFIRQPSGFAKKGLESLVCKLLKSLYGLKQSPRQWNKQFDDFMKSQGFTRSMENPCVYLKRVSNETLGLVILVLYVDDMLIVAKDKSEVEKLKAQLSAEFSMKDLGPSKRILCMEIHRDVKGGRLWLTQGKYARKVLERFNMLDAKPMSTPLVNHFKHQLSTVFCPLDATEKGLMSKVPYESAVGSLMYLMVCTRPDIAYALGKVSKYLANPGKVYWEVVKWTLQYIMEYGFLFYAHSHQARTLVGYVDSNYA</sequence>
<dbReference type="Pfam" id="PF07727">
    <property type="entry name" value="RVT_2"/>
    <property type="match status" value="1"/>
</dbReference>
<protein>
    <recommendedName>
        <fullName evidence="1">Reverse transcriptase Ty1/copia-type domain-containing protein</fullName>
    </recommendedName>
</protein>
<evidence type="ECO:0000313" key="3">
    <source>
        <dbReference type="Proteomes" id="UP001605036"/>
    </source>
</evidence>
<evidence type="ECO:0000313" key="2">
    <source>
        <dbReference type="EMBL" id="KAL2652471.1"/>
    </source>
</evidence>
<gene>
    <name evidence="2" type="ORF">R1flu_020599</name>
</gene>
<dbReference type="Proteomes" id="UP001605036">
    <property type="component" value="Unassembled WGS sequence"/>
</dbReference>
<dbReference type="AlphaFoldDB" id="A0ABD1ZLZ5"/>
<comment type="caution">
    <text evidence="2">The sequence shown here is derived from an EMBL/GenBank/DDBJ whole genome shotgun (WGS) entry which is preliminary data.</text>
</comment>
<dbReference type="EMBL" id="JBHFFA010000001">
    <property type="protein sequence ID" value="KAL2652471.1"/>
    <property type="molecule type" value="Genomic_DNA"/>
</dbReference>
<accession>A0ABD1ZLZ5</accession>
<name>A0ABD1ZLZ5_9MARC</name>
<dbReference type="InterPro" id="IPR043502">
    <property type="entry name" value="DNA/RNA_pol_sf"/>
</dbReference>
<dbReference type="SUPFAM" id="SSF56672">
    <property type="entry name" value="DNA/RNA polymerases"/>
    <property type="match status" value="1"/>
</dbReference>
<proteinExistence type="predicted"/>
<reference evidence="2 3" key="1">
    <citation type="submission" date="2024-09" db="EMBL/GenBank/DDBJ databases">
        <title>Chromosome-scale assembly of Riccia fluitans.</title>
        <authorList>
            <person name="Paukszto L."/>
            <person name="Sawicki J."/>
            <person name="Karawczyk K."/>
            <person name="Piernik-Szablinska J."/>
            <person name="Szczecinska M."/>
            <person name="Mazdziarz M."/>
        </authorList>
    </citation>
    <scope>NUCLEOTIDE SEQUENCE [LARGE SCALE GENOMIC DNA]</scope>
    <source>
        <strain evidence="2">Rf_01</strain>
        <tissue evidence="2">Aerial parts of the thallus</tissue>
    </source>
</reference>
<dbReference type="PANTHER" id="PTHR11439">
    <property type="entry name" value="GAG-POL-RELATED RETROTRANSPOSON"/>
    <property type="match status" value="1"/>
</dbReference>
<dbReference type="PANTHER" id="PTHR11439:SF491">
    <property type="entry name" value="INTEGRASE CATALYTIC DOMAIN-CONTAINING PROTEIN"/>
    <property type="match status" value="1"/>
</dbReference>
<dbReference type="InterPro" id="IPR013103">
    <property type="entry name" value="RVT_2"/>
</dbReference>
<keyword evidence="3" id="KW-1185">Reference proteome</keyword>
<evidence type="ECO:0000259" key="1">
    <source>
        <dbReference type="Pfam" id="PF07727"/>
    </source>
</evidence>
<organism evidence="2 3">
    <name type="scientific">Riccia fluitans</name>
    <dbReference type="NCBI Taxonomy" id="41844"/>
    <lineage>
        <taxon>Eukaryota</taxon>
        <taxon>Viridiplantae</taxon>
        <taxon>Streptophyta</taxon>
        <taxon>Embryophyta</taxon>
        <taxon>Marchantiophyta</taxon>
        <taxon>Marchantiopsida</taxon>
        <taxon>Marchantiidae</taxon>
        <taxon>Marchantiales</taxon>
        <taxon>Ricciaceae</taxon>
        <taxon>Riccia</taxon>
    </lineage>
</organism>
<feature type="domain" description="Reverse transcriptase Ty1/copia-type" evidence="1">
    <location>
        <begin position="3"/>
        <end position="158"/>
    </location>
</feature>